<dbReference type="Proteomes" id="UP000537131">
    <property type="component" value="Unassembled WGS sequence"/>
</dbReference>
<dbReference type="SUPFAM" id="SSF58104">
    <property type="entry name" value="Methyl-accepting chemotaxis protein (MCP) signaling domain"/>
    <property type="match status" value="1"/>
</dbReference>
<name>A0A7Y0EGC9_9CLOT</name>
<evidence type="ECO:0008006" key="3">
    <source>
        <dbReference type="Google" id="ProtNLM"/>
    </source>
</evidence>
<gene>
    <name evidence="1" type="ORF">HBE96_09265</name>
</gene>
<dbReference type="RefSeq" id="WP_169297491.1">
    <property type="nucleotide sequence ID" value="NZ_JABBNI010000015.1"/>
</dbReference>
<reference evidence="1 2" key="1">
    <citation type="submission" date="2020-04" db="EMBL/GenBank/DDBJ databases">
        <authorList>
            <person name="Doyle D.A."/>
        </authorList>
    </citation>
    <scope>NUCLEOTIDE SEQUENCE [LARGE SCALE GENOMIC DNA]</scope>
    <source>
        <strain evidence="1 2">P21</strain>
    </source>
</reference>
<evidence type="ECO:0000313" key="1">
    <source>
        <dbReference type="EMBL" id="NMM62886.1"/>
    </source>
</evidence>
<keyword evidence="2" id="KW-1185">Reference proteome</keyword>
<proteinExistence type="predicted"/>
<protein>
    <recommendedName>
        <fullName evidence="3">Methyl-accepting chemotaxis protein</fullName>
    </recommendedName>
</protein>
<dbReference type="Gene3D" id="1.10.287.950">
    <property type="entry name" value="Methyl-accepting chemotaxis protein"/>
    <property type="match status" value="1"/>
</dbReference>
<comment type="caution">
    <text evidence="1">The sequence shown here is derived from an EMBL/GenBank/DDBJ whole genome shotgun (WGS) entry which is preliminary data.</text>
</comment>
<dbReference type="AlphaFoldDB" id="A0A7Y0EGC9"/>
<evidence type="ECO:0000313" key="2">
    <source>
        <dbReference type="Proteomes" id="UP000537131"/>
    </source>
</evidence>
<dbReference type="EMBL" id="JABBNI010000015">
    <property type="protein sequence ID" value="NMM62886.1"/>
    <property type="molecule type" value="Genomic_DNA"/>
</dbReference>
<organism evidence="1 2">
    <name type="scientific">Clostridium muellerianum</name>
    <dbReference type="NCBI Taxonomy" id="2716538"/>
    <lineage>
        <taxon>Bacteria</taxon>
        <taxon>Bacillati</taxon>
        <taxon>Bacillota</taxon>
        <taxon>Clostridia</taxon>
        <taxon>Eubacteriales</taxon>
        <taxon>Clostridiaceae</taxon>
        <taxon>Clostridium</taxon>
    </lineage>
</organism>
<accession>A0A7Y0EGC9</accession>
<sequence>MNINKVDNSKQEVINSIQSISAISEEAAEAAEEISAIIQEYTVSMAHIQETAKNLTDVVDKLE</sequence>
<reference evidence="1 2" key="2">
    <citation type="submission" date="2020-06" db="EMBL/GenBank/DDBJ databases">
        <title>Complete Genome Sequence of Clostridium muelleri sp. nov. P21T, an Acid-Alcohol Producing Acetogen Isolated from Old Hay.</title>
        <authorList>
            <person name="Duncan K.E."/>
            <person name="Tanner R.S."/>
        </authorList>
    </citation>
    <scope>NUCLEOTIDE SEQUENCE [LARGE SCALE GENOMIC DNA]</scope>
    <source>
        <strain evidence="1 2">P21</strain>
    </source>
</reference>